<evidence type="ECO:0000256" key="2">
    <source>
        <dbReference type="ARBA" id="ARBA00004401"/>
    </source>
</evidence>
<evidence type="ECO:0000259" key="8">
    <source>
        <dbReference type="Pfam" id="PF10502"/>
    </source>
</evidence>
<feature type="domain" description="Peptidase S26" evidence="8">
    <location>
        <begin position="18"/>
        <end position="154"/>
    </location>
</feature>
<keyword evidence="7" id="KW-1133">Transmembrane helix</keyword>
<proteinExistence type="inferred from homology"/>
<dbReference type="OrthoDB" id="9802919at2"/>
<evidence type="ECO:0000313" key="10">
    <source>
        <dbReference type="Proteomes" id="UP000315636"/>
    </source>
</evidence>
<dbReference type="GO" id="GO:0004252">
    <property type="term" value="F:serine-type endopeptidase activity"/>
    <property type="evidence" value="ECO:0007669"/>
    <property type="project" value="InterPro"/>
</dbReference>
<dbReference type="NCBIfam" id="TIGR02227">
    <property type="entry name" value="sigpep_I_bact"/>
    <property type="match status" value="1"/>
</dbReference>
<dbReference type="PROSITE" id="PS00761">
    <property type="entry name" value="SPASE_I_3"/>
    <property type="match status" value="1"/>
</dbReference>
<keyword evidence="7" id="KW-0645">Protease</keyword>
<protein>
    <recommendedName>
        <fullName evidence="4 7">Signal peptidase I</fullName>
        <ecNumber evidence="4 7">3.4.21.89</ecNumber>
    </recommendedName>
</protein>
<accession>A0A521DLY1</accession>
<evidence type="ECO:0000256" key="1">
    <source>
        <dbReference type="ARBA" id="ARBA00000677"/>
    </source>
</evidence>
<sequence length="157" mass="18183">MTIYKKQALLITLCTLGFTLFSLIFFFRFFQFYTIKGESMSPSLHNERTYLMERGPLQPNRGDIIIFNDKEAQIAYVKRVIALQGEQIQIKNGNVFINGEKLYEPYRATDEQIDFGPFQVPKNHVFVLGDNRSKSTDSRQFGPISLQQIRGKIVGYE</sequence>
<dbReference type="RefSeq" id="WP_142505708.1">
    <property type="nucleotide sequence ID" value="NZ_FXTI01000006.1"/>
</dbReference>
<dbReference type="InterPro" id="IPR036286">
    <property type="entry name" value="LexA/Signal_pep-like_sf"/>
</dbReference>
<dbReference type="Proteomes" id="UP000315636">
    <property type="component" value="Unassembled WGS sequence"/>
</dbReference>
<dbReference type="EMBL" id="FXTI01000006">
    <property type="protein sequence ID" value="SMO72707.1"/>
    <property type="molecule type" value="Genomic_DNA"/>
</dbReference>
<dbReference type="CDD" id="cd06530">
    <property type="entry name" value="S26_SPase_I"/>
    <property type="match status" value="1"/>
</dbReference>
<keyword evidence="7" id="KW-0472">Membrane</keyword>
<feature type="active site" evidence="6">
    <location>
        <position position="39"/>
    </location>
</feature>
<evidence type="ECO:0000313" key="9">
    <source>
        <dbReference type="EMBL" id="SMO72707.1"/>
    </source>
</evidence>
<dbReference type="SUPFAM" id="SSF51306">
    <property type="entry name" value="LexA/Signal peptidase"/>
    <property type="match status" value="1"/>
</dbReference>
<evidence type="ECO:0000256" key="4">
    <source>
        <dbReference type="ARBA" id="ARBA00013208"/>
    </source>
</evidence>
<evidence type="ECO:0000256" key="7">
    <source>
        <dbReference type="RuleBase" id="RU362042"/>
    </source>
</evidence>
<dbReference type="EC" id="3.4.21.89" evidence="4 7"/>
<dbReference type="AlphaFoldDB" id="A0A521DLY1"/>
<keyword evidence="5 7" id="KW-0378">Hydrolase</keyword>
<feature type="transmembrane region" description="Helical" evidence="7">
    <location>
        <begin position="7"/>
        <end position="30"/>
    </location>
</feature>
<dbReference type="InterPro" id="IPR000223">
    <property type="entry name" value="Pept_S26A_signal_pept_1"/>
</dbReference>
<dbReference type="InterPro" id="IPR019533">
    <property type="entry name" value="Peptidase_S26"/>
</dbReference>
<dbReference type="GO" id="GO:0005886">
    <property type="term" value="C:plasma membrane"/>
    <property type="evidence" value="ECO:0007669"/>
    <property type="project" value="UniProtKB-SubCell"/>
</dbReference>
<dbReference type="GO" id="GO:0009003">
    <property type="term" value="F:signal peptidase activity"/>
    <property type="evidence" value="ECO:0007669"/>
    <property type="project" value="UniProtKB-EC"/>
</dbReference>
<gene>
    <name evidence="9" type="ORF">SAMN06264849_106127</name>
</gene>
<evidence type="ECO:0000256" key="5">
    <source>
        <dbReference type="ARBA" id="ARBA00022801"/>
    </source>
</evidence>
<comment type="subcellular location">
    <subcellularLocation>
        <location evidence="2">Cell membrane</location>
        <topology evidence="2">Single-pass type II membrane protein</topology>
    </subcellularLocation>
    <subcellularLocation>
        <location evidence="7">Membrane</location>
        <topology evidence="7">Single-pass type II membrane protein</topology>
    </subcellularLocation>
</comment>
<keyword evidence="7" id="KW-0812">Transmembrane</keyword>
<evidence type="ECO:0000256" key="6">
    <source>
        <dbReference type="PIRSR" id="PIRSR600223-1"/>
    </source>
</evidence>
<dbReference type="PANTHER" id="PTHR43390">
    <property type="entry name" value="SIGNAL PEPTIDASE I"/>
    <property type="match status" value="1"/>
</dbReference>
<dbReference type="GO" id="GO:0006465">
    <property type="term" value="P:signal peptide processing"/>
    <property type="evidence" value="ECO:0007669"/>
    <property type="project" value="InterPro"/>
</dbReference>
<feature type="active site" evidence="6">
    <location>
        <position position="78"/>
    </location>
</feature>
<dbReference type="PRINTS" id="PR00727">
    <property type="entry name" value="LEADERPTASE"/>
</dbReference>
<organism evidence="9 10">
    <name type="scientific">Melghirimyces algeriensis</name>
    <dbReference type="NCBI Taxonomy" id="910412"/>
    <lineage>
        <taxon>Bacteria</taxon>
        <taxon>Bacillati</taxon>
        <taxon>Bacillota</taxon>
        <taxon>Bacilli</taxon>
        <taxon>Bacillales</taxon>
        <taxon>Thermoactinomycetaceae</taxon>
        <taxon>Melghirimyces</taxon>
    </lineage>
</organism>
<dbReference type="PANTHER" id="PTHR43390:SF1">
    <property type="entry name" value="CHLOROPLAST PROCESSING PEPTIDASE"/>
    <property type="match status" value="1"/>
</dbReference>
<name>A0A521DLY1_9BACL</name>
<dbReference type="Pfam" id="PF10502">
    <property type="entry name" value="Peptidase_S26"/>
    <property type="match status" value="1"/>
</dbReference>
<keyword evidence="10" id="KW-1185">Reference proteome</keyword>
<comment type="similarity">
    <text evidence="3 7">Belongs to the peptidase S26 family.</text>
</comment>
<dbReference type="Gene3D" id="2.10.109.10">
    <property type="entry name" value="Umud Fragment, subunit A"/>
    <property type="match status" value="1"/>
</dbReference>
<reference evidence="9 10" key="1">
    <citation type="submission" date="2017-05" db="EMBL/GenBank/DDBJ databases">
        <authorList>
            <person name="Varghese N."/>
            <person name="Submissions S."/>
        </authorList>
    </citation>
    <scope>NUCLEOTIDE SEQUENCE [LARGE SCALE GENOMIC DNA]</scope>
    <source>
        <strain evidence="9 10">DSM 45474</strain>
    </source>
</reference>
<dbReference type="InterPro" id="IPR019758">
    <property type="entry name" value="Pept_S26A_signal_pept_1_CS"/>
</dbReference>
<comment type="catalytic activity">
    <reaction evidence="1 7">
        <text>Cleavage of hydrophobic, N-terminal signal or leader sequences from secreted and periplasmic proteins.</text>
        <dbReference type="EC" id="3.4.21.89"/>
    </reaction>
</comment>
<evidence type="ECO:0000256" key="3">
    <source>
        <dbReference type="ARBA" id="ARBA00009370"/>
    </source>
</evidence>